<dbReference type="AlphaFoldDB" id="A0A9P6L247"/>
<comment type="caution">
    <text evidence="1">The sequence shown here is derived from an EMBL/GenBank/DDBJ whole genome shotgun (WGS) entry which is preliminary data.</text>
</comment>
<dbReference type="SUPFAM" id="SSF48452">
    <property type="entry name" value="TPR-like"/>
    <property type="match status" value="1"/>
</dbReference>
<dbReference type="EMBL" id="WIUZ02000019">
    <property type="protein sequence ID" value="KAF9779453.1"/>
    <property type="molecule type" value="Genomic_DNA"/>
</dbReference>
<organism evidence="1 2">
    <name type="scientific">Thelephora terrestris</name>
    <dbReference type="NCBI Taxonomy" id="56493"/>
    <lineage>
        <taxon>Eukaryota</taxon>
        <taxon>Fungi</taxon>
        <taxon>Dikarya</taxon>
        <taxon>Basidiomycota</taxon>
        <taxon>Agaricomycotina</taxon>
        <taxon>Agaricomycetes</taxon>
        <taxon>Thelephorales</taxon>
        <taxon>Thelephoraceae</taxon>
        <taxon>Thelephora</taxon>
    </lineage>
</organism>
<dbReference type="Proteomes" id="UP000736335">
    <property type="component" value="Unassembled WGS sequence"/>
</dbReference>
<sequence>MTSHPEPDRNHQFLFSLLDIRGIDSARKLTIRRVYDVCMHSLCLGDVNRARKAFGILLRCKEFDWKASWALAVYMLNAHDPDRDDTFFLSQVEQLRLLMLQDPTRREELLNEILQVLVQNGRYTEALDEIELYLPSFPYQDNPVLHIYAGLICLYMSQDPDSRRDEKSPDSLLEEAKIHLNRVITIDPGNCVAHMFLDQVHIPNACEPRDTD</sequence>
<evidence type="ECO:0000313" key="1">
    <source>
        <dbReference type="EMBL" id="KAF9779453.1"/>
    </source>
</evidence>
<evidence type="ECO:0000313" key="2">
    <source>
        <dbReference type="Proteomes" id="UP000736335"/>
    </source>
</evidence>
<protein>
    <submittedName>
        <fullName evidence="1">Uncharacterized protein</fullName>
    </submittedName>
</protein>
<name>A0A9P6L247_9AGAM</name>
<dbReference type="InterPro" id="IPR011990">
    <property type="entry name" value="TPR-like_helical_dom_sf"/>
</dbReference>
<proteinExistence type="predicted"/>
<accession>A0A9P6L247</accession>
<dbReference type="OrthoDB" id="2159786at2759"/>
<reference evidence="1" key="2">
    <citation type="submission" date="2020-11" db="EMBL/GenBank/DDBJ databases">
        <authorList>
            <consortium name="DOE Joint Genome Institute"/>
            <person name="Kuo A."/>
            <person name="Miyauchi S."/>
            <person name="Kiss E."/>
            <person name="Drula E."/>
            <person name="Kohler A."/>
            <person name="Sanchez-Garcia M."/>
            <person name="Andreopoulos B."/>
            <person name="Barry K.W."/>
            <person name="Bonito G."/>
            <person name="Buee M."/>
            <person name="Carver A."/>
            <person name="Chen C."/>
            <person name="Cichocki N."/>
            <person name="Clum A."/>
            <person name="Culley D."/>
            <person name="Crous P.W."/>
            <person name="Fauchery L."/>
            <person name="Girlanda M."/>
            <person name="Hayes R."/>
            <person name="Keri Z."/>
            <person name="Labutti K."/>
            <person name="Lipzen A."/>
            <person name="Lombard V."/>
            <person name="Magnuson J."/>
            <person name="Maillard F."/>
            <person name="Morin E."/>
            <person name="Murat C."/>
            <person name="Nolan M."/>
            <person name="Ohm R."/>
            <person name="Pangilinan J."/>
            <person name="Pereira M."/>
            <person name="Perotto S."/>
            <person name="Peter M."/>
            <person name="Riley R."/>
            <person name="Sitrit Y."/>
            <person name="Stielow B."/>
            <person name="Szollosi G."/>
            <person name="Zifcakova L."/>
            <person name="Stursova M."/>
            <person name="Spatafora J.W."/>
            <person name="Tedersoo L."/>
            <person name="Vaario L.-M."/>
            <person name="Yamada A."/>
            <person name="Yan M."/>
            <person name="Wang P."/>
            <person name="Xu J."/>
            <person name="Bruns T."/>
            <person name="Baldrian P."/>
            <person name="Vilgalys R."/>
            <person name="Henrissat B."/>
            <person name="Grigoriev I.V."/>
            <person name="Hibbett D."/>
            <person name="Nagy L.G."/>
            <person name="Martin F.M."/>
        </authorList>
    </citation>
    <scope>NUCLEOTIDE SEQUENCE</scope>
    <source>
        <strain evidence="1">UH-Tt-Lm1</strain>
    </source>
</reference>
<reference evidence="1" key="1">
    <citation type="journal article" date="2020" name="Nat. Commun.">
        <title>Large-scale genome sequencing of mycorrhizal fungi provides insights into the early evolution of symbiotic traits.</title>
        <authorList>
            <person name="Miyauchi S."/>
            <person name="Kiss E."/>
            <person name="Kuo A."/>
            <person name="Drula E."/>
            <person name="Kohler A."/>
            <person name="Sanchez-Garcia M."/>
            <person name="Morin E."/>
            <person name="Andreopoulos B."/>
            <person name="Barry K.W."/>
            <person name="Bonito G."/>
            <person name="Buee M."/>
            <person name="Carver A."/>
            <person name="Chen C."/>
            <person name="Cichocki N."/>
            <person name="Clum A."/>
            <person name="Culley D."/>
            <person name="Crous P.W."/>
            <person name="Fauchery L."/>
            <person name="Girlanda M."/>
            <person name="Hayes R.D."/>
            <person name="Keri Z."/>
            <person name="LaButti K."/>
            <person name="Lipzen A."/>
            <person name="Lombard V."/>
            <person name="Magnuson J."/>
            <person name="Maillard F."/>
            <person name="Murat C."/>
            <person name="Nolan M."/>
            <person name="Ohm R.A."/>
            <person name="Pangilinan J."/>
            <person name="Pereira M.F."/>
            <person name="Perotto S."/>
            <person name="Peter M."/>
            <person name="Pfister S."/>
            <person name="Riley R."/>
            <person name="Sitrit Y."/>
            <person name="Stielow J.B."/>
            <person name="Szollosi G."/>
            <person name="Zifcakova L."/>
            <person name="Stursova M."/>
            <person name="Spatafora J.W."/>
            <person name="Tedersoo L."/>
            <person name="Vaario L.M."/>
            <person name="Yamada A."/>
            <person name="Yan M."/>
            <person name="Wang P."/>
            <person name="Xu J."/>
            <person name="Bruns T."/>
            <person name="Baldrian P."/>
            <person name="Vilgalys R."/>
            <person name="Dunand C."/>
            <person name="Henrissat B."/>
            <person name="Grigoriev I.V."/>
            <person name="Hibbett D."/>
            <person name="Nagy L.G."/>
            <person name="Martin F.M."/>
        </authorList>
    </citation>
    <scope>NUCLEOTIDE SEQUENCE</scope>
    <source>
        <strain evidence="1">UH-Tt-Lm1</strain>
    </source>
</reference>
<keyword evidence="2" id="KW-1185">Reference proteome</keyword>
<gene>
    <name evidence="1" type="ORF">BJ322DRAFT_1087533</name>
</gene>
<dbReference type="Gene3D" id="1.25.40.10">
    <property type="entry name" value="Tetratricopeptide repeat domain"/>
    <property type="match status" value="1"/>
</dbReference>